<accession>A0A8S3Y832</accession>
<feature type="domain" description="Transposase Tc1-like" evidence="1">
    <location>
        <begin position="73"/>
        <end position="143"/>
    </location>
</feature>
<proteinExistence type="predicted"/>
<dbReference type="InterPro" id="IPR047655">
    <property type="entry name" value="Transpos_IS630-like"/>
</dbReference>
<evidence type="ECO:0000259" key="2">
    <source>
        <dbReference type="Pfam" id="PF13358"/>
    </source>
</evidence>
<dbReference type="AlphaFoldDB" id="A0A8S3Y832"/>
<gene>
    <name evidence="3" type="ORF">PAPOLLO_LOCUS25802</name>
</gene>
<sequence length="340" mass="39634">MGKAKDLSPRKISEIKTLLLHTGHSQRKIASIANVSRASVDRIKKKLDTNVDLTPKRAKNCGRKKITTPRDERKIRDICVENRKAPRKILTKKVQDAGINISLATVRRRMKDLGFICRRPAKKTLLTQAMMSKRLQWAKEHQNWTAEDWNKVCFSDESSVQILSDKTVFVRRKKGEKFKEDCIIKRVKHPFSIMVWSIISSKGTGRLYIVEGTMRQDQYIQVLETKMLPQVQEWFPNGEFTFMHDSAPCRKEKKVTKFLNAQKVKVLDWPGNSPDLNPIEKLWELMKREISRELITNKRQLIERLIDVWHRSESIKIKCIESMPRRIQAVIEAKGGVTKY</sequence>
<dbReference type="PANTHER" id="PTHR23022:SF134">
    <property type="entry name" value="TRANSPOSABLE ELEMENT TC1 TRANSPOSASE"/>
    <property type="match status" value="1"/>
</dbReference>
<dbReference type="GO" id="GO:0003677">
    <property type="term" value="F:DNA binding"/>
    <property type="evidence" value="ECO:0007669"/>
    <property type="project" value="InterPro"/>
</dbReference>
<evidence type="ECO:0000259" key="1">
    <source>
        <dbReference type="Pfam" id="PF01498"/>
    </source>
</evidence>
<evidence type="ECO:0000313" key="3">
    <source>
        <dbReference type="EMBL" id="CAG5053957.1"/>
    </source>
</evidence>
<keyword evidence="4" id="KW-1185">Reference proteome</keyword>
<dbReference type="GO" id="GO:0006313">
    <property type="term" value="P:DNA transposition"/>
    <property type="evidence" value="ECO:0007669"/>
    <property type="project" value="InterPro"/>
</dbReference>
<name>A0A8S3Y832_PARAO</name>
<comment type="caution">
    <text evidence="3">The sequence shown here is derived from an EMBL/GenBank/DDBJ whole genome shotgun (WGS) entry which is preliminary data.</text>
</comment>
<dbReference type="InterPro" id="IPR052338">
    <property type="entry name" value="Transposase_5"/>
</dbReference>
<evidence type="ECO:0000313" key="4">
    <source>
        <dbReference type="Proteomes" id="UP000691718"/>
    </source>
</evidence>
<organism evidence="3 4">
    <name type="scientific">Parnassius apollo</name>
    <name type="common">Apollo butterfly</name>
    <name type="synonym">Papilio apollo</name>
    <dbReference type="NCBI Taxonomy" id="110799"/>
    <lineage>
        <taxon>Eukaryota</taxon>
        <taxon>Metazoa</taxon>
        <taxon>Ecdysozoa</taxon>
        <taxon>Arthropoda</taxon>
        <taxon>Hexapoda</taxon>
        <taxon>Insecta</taxon>
        <taxon>Pterygota</taxon>
        <taxon>Neoptera</taxon>
        <taxon>Endopterygota</taxon>
        <taxon>Lepidoptera</taxon>
        <taxon>Glossata</taxon>
        <taxon>Ditrysia</taxon>
        <taxon>Papilionoidea</taxon>
        <taxon>Papilionidae</taxon>
        <taxon>Parnassiinae</taxon>
        <taxon>Parnassini</taxon>
        <taxon>Parnassius</taxon>
        <taxon>Parnassius</taxon>
    </lineage>
</organism>
<dbReference type="PANTHER" id="PTHR23022">
    <property type="entry name" value="TRANSPOSABLE ELEMENT-RELATED"/>
    <property type="match status" value="1"/>
</dbReference>
<reference evidence="3" key="1">
    <citation type="submission" date="2021-04" db="EMBL/GenBank/DDBJ databases">
        <authorList>
            <person name="Tunstrom K."/>
        </authorList>
    </citation>
    <scope>NUCLEOTIDE SEQUENCE</scope>
</reference>
<dbReference type="NCBIfam" id="NF033545">
    <property type="entry name" value="transpos_IS630"/>
    <property type="match status" value="1"/>
</dbReference>
<dbReference type="EMBL" id="CAJQZP010001558">
    <property type="protein sequence ID" value="CAG5053957.1"/>
    <property type="molecule type" value="Genomic_DNA"/>
</dbReference>
<dbReference type="OrthoDB" id="4843387at2759"/>
<dbReference type="InterPro" id="IPR038717">
    <property type="entry name" value="Tc1-like_DDE_dom"/>
</dbReference>
<feature type="domain" description="Tc1-like transposase DDE" evidence="2">
    <location>
        <begin position="152"/>
        <end position="301"/>
    </location>
</feature>
<protein>
    <submittedName>
        <fullName evidence="3">(apollo) hypothetical protein</fullName>
    </submittedName>
</protein>
<dbReference type="GO" id="GO:0015074">
    <property type="term" value="P:DNA integration"/>
    <property type="evidence" value="ECO:0007669"/>
    <property type="project" value="InterPro"/>
</dbReference>
<dbReference type="Pfam" id="PF01498">
    <property type="entry name" value="HTH_Tnp_Tc3_2"/>
    <property type="match status" value="1"/>
</dbReference>
<dbReference type="InterPro" id="IPR002492">
    <property type="entry name" value="Transposase_Tc1-like"/>
</dbReference>
<dbReference type="Proteomes" id="UP000691718">
    <property type="component" value="Unassembled WGS sequence"/>
</dbReference>
<dbReference type="Pfam" id="PF13358">
    <property type="entry name" value="DDE_3"/>
    <property type="match status" value="1"/>
</dbReference>